<dbReference type="Pfam" id="PF01074">
    <property type="entry name" value="Glyco_hydro_38N"/>
    <property type="match status" value="1"/>
</dbReference>
<dbReference type="SUPFAM" id="SSF88713">
    <property type="entry name" value="Glycoside hydrolase/deacetylase"/>
    <property type="match status" value="1"/>
</dbReference>
<dbReference type="Pfam" id="PF07748">
    <property type="entry name" value="Glyco_hydro_38C"/>
    <property type="match status" value="1"/>
</dbReference>
<keyword evidence="2" id="KW-0479">Metal-binding</keyword>
<dbReference type="AlphaFoldDB" id="S0EVV1"/>
<dbReference type="InterPro" id="IPR000602">
    <property type="entry name" value="Glyco_hydro_38_N"/>
</dbReference>
<dbReference type="RefSeq" id="WP_016483100.1">
    <property type="nucleotide sequence ID" value="NC_021487.1"/>
</dbReference>
<dbReference type="SUPFAM" id="SSF88688">
    <property type="entry name" value="Families 57/38 glycoside transferase middle domain"/>
    <property type="match status" value="1"/>
</dbReference>
<dbReference type="OrthoDB" id="1049785at2"/>
<keyword evidence="3 6" id="KW-0378">Hydrolase</keyword>
<dbReference type="Proteomes" id="UP000014227">
    <property type="component" value="Chromosome I"/>
</dbReference>
<dbReference type="InterPro" id="IPR027291">
    <property type="entry name" value="Glyco_hydro_38_N_sf"/>
</dbReference>
<feature type="domain" description="Glycoside hydrolase family 38 central" evidence="5">
    <location>
        <begin position="265"/>
        <end position="343"/>
    </location>
</feature>
<dbReference type="KEGG" id="ccz:CCALI_01759"/>
<gene>
    <name evidence="6" type="ORF">CCALI_01759</name>
</gene>
<evidence type="ECO:0000313" key="7">
    <source>
        <dbReference type="Proteomes" id="UP000014227"/>
    </source>
</evidence>
<dbReference type="HOGENOM" id="CLU_003442_1_1_0"/>
<dbReference type="STRING" id="454171.CP488_02333"/>
<evidence type="ECO:0000313" key="6">
    <source>
        <dbReference type="EMBL" id="CCW35572.1"/>
    </source>
</evidence>
<dbReference type="InterPro" id="IPR011330">
    <property type="entry name" value="Glyco_hydro/deAcase_b/a-brl"/>
</dbReference>
<evidence type="ECO:0000256" key="1">
    <source>
        <dbReference type="ARBA" id="ARBA00009792"/>
    </source>
</evidence>
<evidence type="ECO:0000256" key="3">
    <source>
        <dbReference type="ARBA" id="ARBA00022801"/>
    </source>
</evidence>
<dbReference type="InterPro" id="IPR028995">
    <property type="entry name" value="Glyco_hydro_57/38_cen_sf"/>
</dbReference>
<dbReference type="SUPFAM" id="SSF74650">
    <property type="entry name" value="Galactose mutarotase-like"/>
    <property type="match status" value="1"/>
</dbReference>
<dbReference type="InterPro" id="IPR011013">
    <property type="entry name" value="Gal_mutarotase_sf_dom"/>
</dbReference>
<dbReference type="InterPro" id="IPR011682">
    <property type="entry name" value="Glyco_hydro_38_C"/>
</dbReference>
<organism evidence="6 7">
    <name type="scientific">Chthonomonas calidirosea (strain DSM 23976 / ICMP 18418 / T49)</name>
    <dbReference type="NCBI Taxonomy" id="1303518"/>
    <lineage>
        <taxon>Bacteria</taxon>
        <taxon>Bacillati</taxon>
        <taxon>Armatimonadota</taxon>
        <taxon>Chthonomonadia</taxon>
        <taxon>Chthonomonadales</taxon>
        <taxon>Chthonomonadaceae</taxon>
        <taxon>Chthonomonas</taxon>
    </lineage>
</organism>
<name>S0EVV1_CHTCT</name>
<evidence type="ECO:0000256" key="4">
    <source>
        <dbReference type="ARBA" id="ARBA00023295"/>
    </source>
</evidence>
<dbReference type="InterPro" id="IPR037094">
    <property type="entry name" value="Glyco_hydro_38_cen_sf"/>
</dbReference>
<keyword evidence="4 6" id="KW-0326">Glycosidase</keyword>
<evidence type="ECO:0000259" key="5">
    <source>
        <dbReference type="SMART" id="SM00872"/>
    </source>
</evidence>
<dbReference type="EC" id="3.2.1.24" evidence="6"/>
<dbReference type="CDD" id="cd10789">
    <property type="entry name" value="GH38N_AMII_ER_cytosolic"/>
    <property type="match status" value="1"/>
</dbReference>
<dbReference type="PATRIC" id="fig|1303518.3.peg.1818"/>
<evidence type="ECO:0000256" key="2">
    <source>
        <dbReference type="ARBA" id="ARBA00022723"/>
    </source>
</evidence>
<keyword evidence="7" id="KW-1185">Reference proteome</keyword>
<dbReference type="eggNOG" id="COG0383">
    <property type="taxonomic scope" value="Bacteria"/>
</dbReference>
<protein>
    <submittedName>
        <fullName evidence="6">Alpha-mannosidase</fullName>
        <ecNumber evidence="6">3.2.1.24</ecNumber>
    </submittedName>
</protein>
<dbReference type="InterPro" id="IPR015341">
    <property type="entry name" value="Glyco_hydro_38_cen"/>
</dbReference>
<dbReference type="Gene3D" id="1.20.1270.50">
    <property type="entry name" value="Glycoside hydrolase family 38, central domain"/>
    <property type="match status" value="1"/>
</dbReference>
<dbReference type="GO" id="GO:0006013">
    <property type="term" value="P:mannose metabolic process"/>
    <property type="evidence" value="ECO:0007669"/>
    <property type="project" value="InterPro"/>
</dbReference>
<dbReference type="GO" id="GO:0046872">
    <property type="term" value="F:metal ion binding"/>
    <property type="evidence" value="ECO:0007669"/>
    <property type="project" value="UniProtKB-KW"/>
</dbReference>
<dbReference type="SMART" id="SM00872">
    <property type="entry name" value="Alpha-mann_mid"/>
    <property type="match status" value="1"/>
</dbReference>
<dbReference type="Pfam" id="PF09261">
    <property type="entry name" value="Alpha-mann_mid"/>
    <property type="match status" value="1"/>
</dbReference>
<dbReference type="PANTHER" id="PTHR46017">
    <property type="entry name" value="ALPHA-MANNOSIDASE 2C1"/>
    <property type="match status" value="1"/>
</dbReference>
<dbReference type="InParanoid" id="S0EVV1"/>
<reference evidence="7" key="1">
    <citation type="submission" date="2013-03" db="EMBL/GenBank/DDBJ databases">
        <title>Genome sequence of Chthonomonas calidirosea, the first sequenced genome from the Armatimonadetes phylum (formally candidate division OP10).</title>
        <authorList>
            <person name="Lee K.C.Y."/>
            <person name="Morgan X.C."/>
            <person name="Dunfield P.F."/>
            <person name="Tamas I."/>
            <person name="Houghton K.M."/>
            <person name="Vyssotski M."/>
            <person name="Ryan J.L.J."/>
            <person name="Lagutin K."/>
            <person name="McDonald I.R."/>
            <person name="Stott M.B."/>
        </authorList>
    </citation>
    <scope>NUCLEOTIDE SEQUENCE [LARGE SCALE GENOMIC DNA]</scope>
    <source>
        <strain evidence="7">DSM 23976 / ICMP 18418 / T49</strain>
    </source>
</reference>
<sequence length="716" mass="81753">MERIIHLVFNAHIDPVWLWPWQAGLDEVLATLRSACEQLEAHPDLIFTQGEAWAFYQVEQIDPKLFERIRLYVQEGRWEIAGGWWIQPDCNLPSIWGLEKQIVLGRRYLEEKFGFFPRVAYNIDSFGHAATLPRLLRKFGQDCYVMMRPQEHEMPLPARLFRWRGFEGDPEITVFRIARAYTTRDITLEHVKAALSELPDGIEHTMCFVGLGDHGGGPTERQIAWCRKHATAISGWRMIFSSPRRFFEAISAQRERLPLVTGELQHHAIGCYSVYRPIKTAIRRAEHRLRQAELLLTDWQEPRNGASSAQYGRAWQRVCFAHFHDTLGGTCIPSAYPTILEQVGAATADAEEALHIELRKRLQTFAADECQRVIAMNASDSPFEGYIEHEPWLDWQAWPANMQLVDTEGQPIPFQLMEPEACSHGLTRLLFRTRLQPCEVRTVARIVPNATPAAVTSGITISEHVICNDCGVGCSAKRLQFNDSLSLRAPDLDLLEDPTDTWSHGIDRYVEQPIGKALWEEPVVLDRGPLLGSFLQEGQLCSSPIRAEWRVYVGEEFVELRLSLCWMEPRKVLKLVIPLPCPAVRRYDGIPGGWLERANDGAERPIRDAMLILLDDGSQLGIVCPDVFAADATSERVRLTLLRNALMAHHDPHPGTSARAELSDRGVHRFRFRFFYKWGDLSSYPDLTLRQLDSHALMLHRPPLLADLTRGMRREC</sequence>
<accession>S0EVV1</accession>
<dbReference type="EMBL" id="HF951689">
    <property type="protein sequence ID" value="CCW35572.1"/>
    <property type="molecule type" value="Genomic_DNA"/>
</dbReference>
<dbReference type="Gene3D" id="2.70.98.30">
    <property type="entry name" value="Golgi alpha-mannosidase II, domain 4"/>
    <property type="match status" value="1"/>
</dbReference>
<dbReference type="GO" id="GO:0004559">
    <property type="term" value="F:alpha-mannosidase activity"/>
    <property type="evidence" value="ECO:0007669"/>
    <property type="project" value="UniProtKB-EC"/>
</dbReference>
<dbReference type="Gene3D" id="3.20.110.10">
    <property type="entry name" value="Glycoside hydrolase 38, N terminal domain"/>
    <property type="match status" value="1"/>
</dbReference>
<dbReference type="GO" id="GO:0009313">
    <property type="term" value="P:oligosaccharide catabolic process"/>
    <property type="evidence" value="ECO:0007669"/>
    <property type="project" value="TreeGrafter"/>
</dbReference>
<dbReference type="PANTHER" id="PTHR46017:SF1">
    <property type="entry name" value="ALPHA-MANNOSIDASE 2C1"/>
    <property type="match status" value="1"/>
</dbReference>
<comment type="similarity">
    <text evidence="1">Belongs to the glycosyl hydrolase 38 family.</text>
</comment>
<proteinExistence type="inferred from homology"/>
<dbReference type="GO" id="GO:0030246">
    <property type="term" value="F:carbohydrate binding"/>
    <property type="evidence" value="ECO:0007669"/>
    <property type="project" value="InterPro"/>
</dbReference>